<feature type="region of interest" description="Disordered" evidence="1">
    <location>
        <begin position="366"/>
        <end position="402"/>
    </location>
</feature>
<feature type="compositionally biased region" description="Low complexity" evidence="1">
    <location>
        <begin position="747"/>
        <end position="757"/>
    </location>
</feature>
<dbReference type="GO" id="GO:0044325">
    <property type="term" value="F:transmembrane transporter binding"/>
    <property type="evidence" value="ECO:0007669"/>
    <property type="project" value="InterPro"/>
</dbReference>
<dbReference type="GeneID" id="101677388"/>
<feature type="compositionally biased region" description="Polar residues" evidence="1">
    <location>
        <begin position="831"/>
        <end position="843"/>
    </location>
</feature>
<feature type="region of interest" description="Disordered" evidence="1">
    <location>
        <begin position="747"/>
        <end position="875"/>
    </location>
</feature>
<dbReference type="CTD" id="255057"/>
<feature type="region of interest" description="Disordered" evidence="1">
    <location>
        <begin position="213"/>
        <end position="252"/>
    </location>
</feature>
<feature type="compositionally biased region" description="Pro residues" evidence="1">
    <location>
        <begin position="933"/>
        <end position="942"/>
    </location>
</feature>
<feature type="region of interest" description="Disordered" evidence="1">
    <location>
        <begin position="610"/>
        <end position="735"/>
    </location>
</feature>
<feature type="compositionally biased region" description="Pro residues" evidence="1">
    <location>
        <begin position="222"/>
        <end position="233"/>
    </location>
</feature>
<feature type="compositionally biased region" description="Low complexity" evidence="1">
    <location>
        <begin position="689"/>
        <end position="705"/>
    </location>
</feature>
<dbReference type="GO" id="GO:0030141">
    <property type="term" value="C:secretory granule"/>
    <property type="evidence" value="ECO:0007669"/>
    <property type="project" value="TreeGrafter"/>
</dbReference>
<accession>A0A8U0SLC5</accession>
<dbReference type="Proteomes" id="UP000000715">
    <property type="component" value="Unplaced"/>
</dbReference>
<feature type="region of interest" description="Disordered" evidence="1">
    <location>
        <begin position="141"/>
        <end position="193"/>
    </location>
</feature>
<feature type="compositionally biased region" description="Basic and acidic residues" evidence="1">
    <location>
        <begin position="943"/>
        <end position="957"/>
    </location>
</feature>
<dbReference type="InterPro" id="IPR037658">
    <property type="entry name" value="CBARP"/>
</dbReference>
<dbReference type="GO" id="GO:0045955">
    <property type="term" value="P:negative regulation of calcium ion-dependent exocytosis"/>
    <property type="evidence" value="ECO:0007669"/>
    <property type="project" value="TreeGrafter"/>
</dbReference>
<dbReference type="OrthoDB" id="6247020at2759"/>
<sequence length="1045" mass="109342">MENGGIFVGHQHGVSAGVVLMSPGAGQAMVALSTGHILLSLLAVCPNKTQGLVNLAVPHIKEEKGGAYIQPHPPDCASWGLPGWGRRRRGNQWTGLLPLVPRPSGPWEGSVAVSQGRAWGLSHRRESRSAWGGGVRERRLRLPLPPEGKGRRWPARREPDAAASAAGAVGPGPGGTQRVGAGSPPTRSRAPSLLLRLPPPRAALSIHKFSACSAATGHRSPPGTPRSRPPARPPWAARPGAEAPPPSFKMQPTPTMATAAGTAATVALTSRWDNATGTPTVSEGFGVGWLGRAGPQRPRPAVLTPAGPQAEPDPILDNYVLLVVVMSLFVGGTLVVLSGVLLVCRRCWEAYPRFNRATEEADKTATTYLDNGARPAQDPDFRGEDPEGQDAETERFLSTSSTGRRVSFNEAALFEQSRKSQDKGRRYTLTEGDFHHLKNARLTHLHLPPLKIVTIHECDLGETGAATPPHAAAAPKANLAIFQPPGKALTGRSVGPSSALPGDPYNSAVGPADFEISPLASSDSGEGTWVRAPERPLPSLPHSRTELDPGTRSSKPAGPGPATGHREAGRGEAGPGSGAGPVLQFFTRLRRHASLDGASPYFKVKKWKLDPSQRASSLDTRGSPKRHQFQRQRAASESTEQEEGDAPHGDFIQYIASAGAAVAFPPPRPFLASPTSPSPTLGRLEAAEEVGAAGGASPESPPESSGGVGPEQLQQQESDGERDSGPEQAQTSYRDIWSLRASLELHAAAASDHSSSGNDRDSVRSGDSSGSGSGTTAPAFPPPSPPPTPRSADGEAGGPRKLLQMDSGYASIEGRGAGDDGLPSASEKRSSFTSAGRTATVGSSFEGALAPTEAPARPRSPRAWPRRAPRRDYSIDEKTDALFHEFLRHDPHFDDALPCAARHRARAHPHPHARKQWQQRGRQHSDPGARAAPPAPPAPPFRPDPRPPRAPLRRGDSVDCPSEGRAGEDPAAPAIPVIEEEPGGGGGGGGGCPGSGLCVEPPGTLLDKLAAGLDDRLFPPRLAQPIAAAPALAAAAPTSPDHSPA</sequence>
<feature type="region of interest" description="Disordered" evidence="1">
    <location>
        <begin position="899"/>
        <end position="995"/>
    </location>
</feature>
<proteinExistence type="predicted"/>
<reference evidence="3" key="1">
    <citation type="submission" date="2025-08" db="UniProtKB">
        <authorList>
            <consortium name="RefSeq"/>
        </authorList>
    </citation>
    <scope>IDENTIFICATION</scope>
    <source>
        <tissue evidence="3">Brain</tissue>
    </source>
</reference>
<organism evidence="2 3">
    <name type="scientific">Mustela putorius furo</name>
    <name type="common">European domestic ferret</name>
    <name type="synonym">Mustela furo</name>
    <dbReference type="NCBI Taxonomy" id="9669"/>
    <lineage>
        <taxon>Eukaryota</taxon>
        <taxon>Metazoa</taxon>
        <taxon>Chordata</taxon>
        <taxon>Craniata</taxon>
        <taxon>Vertebrata</taxon>
        <taxon>Euteleostomi</taxon>
        <taxon>Mammalia</taxon>
        <taxon>Eutheria</taxon>
        <taxon>Laurasiatheria</taxon>
        <taxon>Carnivora</taxon>
        <taxon>Caniformia</taxon>
        <taxon>Musteloidea</taxon>
        <taxon>Mustelidae</taxon>
        <taxon>Mustelinae</taxon>
        <taxon>Mustela</taxon>
    </lineage>
</organism>
<protein>
    <submittedName>
        <fullName evidence="3">Voltage-dependent calcium channel beta subunit-associated regulatory protein isoform X1</fullName>
    </submittedName>
</protein>
<dbReference type="PANTHER" id="PTHR28597">
    <property type="entry name" value="VOLTAGE-DEPENDENT CALCIUM CHANNEL BETA SUBUNIT-ASSOCIATED REGULATORY PROTEIN"/>
    <property type="match status" value="1"/>
</dbReference>
<name>A0A8U0SLC5_MUSPF</name>
<feature type="compositionally biased region" description="Basic residues" evidence="1">
    <location>
        <begin position="901"/>
        <end position="917"/>
    </location>
</feature>
<dbReference type="GO" id="GO:0005886">
    <property type="term" value="C:plasma membrane"/>
    <property type="evidence" value="ECO:0007669"/>
    <property type="project" value="TreeGrafter"/>
</dbReference>
<gene>
    <name evidence="3" type="primary">LOC101677388</name>
</gene>
<keyword evidence="2" id="KW-1185">Reference proteome</keyword>
<evidence type="ECO:0000313" key="3">
    <source>
        <dbReference type="RefSeq" id="XP_044943802.1"/>
    </source>
</evidence>
<feature type="compositionally biased region" description="Low complexity" evidence="1">
    <location>
        <begin position="183"/>
        <end position="193"/>
    </location>
</feature>
<feature type="region of interest" description="Disordered" evidence="1">
    <location>
        <begin position="516"/>
        <end position="579"/>
    </location>
</feature>
<evidence type="ECO:0000313" key="2">
    <source>
        <dbReference type="Proteomes" id="UP000000715"/>
    </source>
</evidence>
<dbReference type="PANTHER" id="PTHR28597:SF1">
    <property type="entry name" value="VOLTAGE-DEPENDENT CALCIUM CHANNEL BETA SUBUNIT-ASSOCIATED REGULATORY PROTEIN"/>
    <property type="match status" value="1"/>
</dbReference>
<dbReference type="RefSeq" id="XP_044943802.1">
    <property type="nucleotide sequence ID" value="XM_045087867.1"/>
</dbReference>
<feature type="compositionally biased region" description="Pro residues" evidence="1">
    <location>
        <begin position="779"/>
        <end position="789"/>
    </location>
</feature>
<evidence type="ECO:0000256" key="1">
    <source>
        <dbReference type="SAM" id="MobiDB-lite"/>
    </source>
</evidence>
<feature type="compositionally biased region" description="Gly residues" evidence="1">
    <location>
        <begin position="983"/>
        <end position="994"/>
    </location>
</feature>
<dbReference type="AlphaFoldDB" id="A0A8U0SLC5"/>
<feature type="compositionally biased region" description="Low complexity" evidence="1">
    <location>
        <begin position="765"/>
        <end position="778"/>
    </location>
</feature>
<feature type="compositionally biased region" description="Low complexity" evidence="1">
    <location>
        <begin position="850"/>
        <end position="863"/>
    </location>
</feature>